<dbReference type="EMBL" id="JACNJD010000262">
    <property type="protein sequence ID" value="MBC8178191.1"/>
    <property type="molecule type" value="Genomic_DNA"/>
</dbReference>
<evidence type="ECO:0000256" key="4">
    <source>
        <dbReference type="ARBA" id="ARBA00022519"/>
    </source>
</evidence>
<dbReference type="PANTHER" id="PTHR35011">
    <property type="entry name" value="2,3-DIKETO-L-GULONATE TRAP TRANSPORTER SMALL PERMEASE PROTEIN YIAM"/>
    <property type="match status" value="1"/>
</dbReference>
<gene>
    <name evidence="11" type="ORF">H8E19_12370</name>
</gene>
<evidence type="ECO:0000256" key="1">
    <source>
        <dbReference type="ARBA" id="ARBA00004429"/>
    </source>
</evidence>
<dbReference type="InterPro" id="IPR007387">
    <property type="entry name" value="TRAP_DctQ"/>
</dbReference>
<evidence type="ECO:0000256" key="2">
    <source>
        <dbReference type="ARBA" id="ARBA00022448"/>
    </source>
</evidence>
<evidence type="ECO:0000256" key="5">
    <source>
        <dbReference type="ARBA" id="ARBA00022692"/>
    </source>
</evidence>
<comment type="subcellular location">
    <subcellularLocation>
        <location evidence="1">Cell inner membrane</location>
        <topology evidence="1">Multi-pass membrane protein</topology>
    </subcellularLocation>
</comment>
<feature type="transmembrane region" description="Helical" evidence="9">
    <location>
        <begin position="49"/>
        <end position="67"/>
    </location>
</feature>
<sequence length="163" mass="18480">MIILKRISDYLNQILICIAGLFLIAMIFLTCANVFLRLVWIPVSGTFELMGYFGAVLTAFALGYTQIRRGHIAIDIVVLRFSKKAQRILSAINYIICMVFFTAVAWQIAKYAGTLRETGEVTETLQIIYYPFTYGVAFGCAVLSLVFLVDLLKLLMKKERDEE</sequence>
<dbReference type="Proteomes" id="UP000650524">
    <property type="component" value="Unassembled WGS sequence"/>
</dbReference>
<keyword evidence="4" id="KW-0997">Cell inner membrane</keyword>
<dbReference type="InterPro" id="IPR055348">
    <property type="entry name" value="DctQ"/>
</dbReference>
<dbReference type="Pfam" id="PF04290">
    <property type="entry name" value="DctQ"/>
    <property type="match status" value="1"/>
</dbReference>
<evidence type="ECO:0000313" key="12">
    <source>
        <dbReference type="Proteomes" id="UP000650524"/>
    </source>
</evidence>
<dbReference type="GO" id="GO:0015740">
    <property type="term" value="P:C4-dicarboxylate transport"/>
    <property type="evidence" value="ECO:0007669"/>
    <property type="project" value="TreeGrafter"/>
</dbReference>
<evidence type="ECO:0000256" key="6">
    <source>
        <dbReference type="ARBA" id="ARBA00022989"/>
    </source>
</evidence>
<protein>
    <submittedName>
        <fullName evidence="11">TRAP transporter small permease</fullName>
    </submittedName>
</protein>
<accession>A0A8J6T9F8</accession>
<comment type="caution">
    <text evidence="11">The sequence shown here is derived from an EMBL/GenBank/DDBJ whole genome shotgun (WGS) entry which is preliminary data.</text>
</comment>
<feature type="domain" description="Tripartite ATP-independent periplasmic transporters DctQ component" evidence="10">
    <location>
        <begin position="26"/>
        <end position="155"/>
    </location>
</feature>
<name>A0A8J6T9F8_9DELT</name>
<evidence type="ECO:0000256" key="8">
    <source>
        <dbReference type="ARBA" id="ARBA00038436"/>
    </source>
</evidence>
<keyword evidence="6 9" id="KW-1133">Transmembrane helix</keyword>
<evidence type="ECO:0000256" key="3">
    <source>
        <dbReference type="ARBA" id="ARBA00022475"/>
    </source>
</evidence>
<evidence type="ECO:0000256" key="9">
    <source>
        <dbReference type="SAM" id="Phobius"/>
    </source>
</evidence>
<keyword evidence="3" id="KW-1003">Cell membrane</keyword>
<proteinExistence type="inferred from homology"/>
<dbReference type="GO" id="GO:0005886">
    <property type="term" value="C:plasma membrane"/>
    <property type="evidence" value="ECO:0007669"/>
    <property type="project" value="UniProtKB-SubCell"/>
</dbReference>
<organism evidence="11 12">
    <name type="scientific">Candidatus Desulfacyla euxinica</name>
    <dbReference type="NCBI Taxonomy" id="2841693"/>
    <lineage>
        <taxon>Bacteria</taxon>
        <taxon>Deltaproteobacteria</taxon>
        <taxon>Candidatus Desulfacyla</taxon>
    </lineage>
</organism>
<evidence type="ECO:0000313" key="11">
    <source>
        <dbReference type="EMBL" id="MBC8178191.1"/>
    </source>
</evidence>
<comment type="similarity">
    <text evidence="8">Belongs to the TRAP transporter small permease family.</text>
</comment>
<dbReference type="AlphaFoldDB" id="A0A8J6T9F8"/>
<keyword evidence="7 9" id="KW-0472">Membrane</keyword>
<keyword evidence="5 9" id="KW-0812">Transmembrane</keyword>
<feature type="transmembrane region" description="Helical" evidence="9">
    <location>
        <begin position="12"/>
        <end position="43"/>
    </location>
</feature>
<evidence type="ECO:0000256" key="7">
    <source>
        <dbReference type="ARBA" id="ARBA00023136"/>
    </source>
</evidence>
<dbReference type="GO" id="GO:0022857">
    <property type="term" value="F:transmembrane transporter activity"/>
    <property type="evidence" value="ECO:0007669"/>
    <property type="project" value="TreeGrafter"/>
</dbReference>
<evidence type="ECO:0000259" key="10">
    <source>
        <dbReference type="Pfam" id="PF04290"/>
    </source>
</evidence>
<dbReference type="PANTHER" id="PTHR35011:SF10">
    <property type="entry name" value="TRAP TRANSPORTER SMALL PERMEASE PROTEIN"/>
    <property type="match status" value="1"/>
</dbReference>
<feature type="transmembrane region" description="Helical" evidence="9">
    <location>
        <begin position="88"/>
        <end position="108"/>
    </location>
</feature>
<keyword evidence="2" id="KW-0813">Transport</keyword>
<reference evidence="11 12" key="1">
    <citation type="submission" date="2020-08" db="EMBL/GenBank/DDBJ databases">
        <title>Bridging the membrane lipid divide: bacteria of the FCB group superphylum have the potential to synthesize archaeal ether lipids.</title>
        <authorList>
            <person name="Villanueva L."/>
            <person name="Von Meijenfeldt F.A.B."/>
            <person name="Westbye A.B."/>
            <person name="Yadav S."/>
            <person name="Hopmans E.C."/>
            <person name="Dutilh B.E."/>
            <person name="Sinninghe Damste J.S."/>
        </authorList>
    </citation>
    <scope>NUCLEOTIDE SEQUENCE [LARGE SCALE GENOMIC DNA]</scope>
    <source>
        <strain evidence="11">NIOZ-UU27</strain>
    </source>
</reference>
<feature type="transmembrane region" description="Helical" evidence="9">
    <location>
        <begin position="128"/>
        <end position="152"/>
    </location>
</feature>